<evidence type="ECO:0008006" key="3">
    <source>
        <dbReference type="Google" id="ProtNLM"/>
    </source>
</evidence>
<dbReference type="RefSeq" id="WP_129333656.1">
    <property type="nucleotide sequence ID" value="NZ_SDVB01000253.1"/>
</dbReference>
<reference evidence="1 2" key="1">
    <citation type="submission" date="2019-01" db="EMBL/GenBank/DDBJ databases">
        <authorList>
            <person name="Deng T."/>
        </authorList>
    </citation>
    <scope>NUCLEOTIDE SEQUENCE [LARGE SCALE GENOMIC DNA]</scope>
    <source>
        <strain evidence="1 2">F8825</strain>
    </source>
</reference>
<dbReference type="OrthoDB" id="7847400at2"/>
<dbReference type="EMBL" id="SDVB01000253">
    <property type="protein sequence ID" value="RYC10267.1"/>
    <property type="molecule type" value="Genomic_DNA"/>
</dbReference>
<evidence type="ECO:0000313" key="2">
    <source>
        <dbReference type="Proteomes" id="UP000291088"/>
    </source>
</evidence>
<accession>A0A4V1RPR4</accession>
<keyword evidence="2" id="KW-1185">Reference proteome</keyword>
<proteinExistence type="predicted"/>
<comment type="caution">
    <text evidence="1">The sequence shown here is derived from an EMBL/GenBank/DDBJ whole genome shotgun (WGS) entry which is preliminary data.</text>
</comment>
<gene>
    <name evidence="1" type="ORF">EUU22_19605</name>
</gene>
<evidence type="ECO:0000313" key="1">
    <source>
        <dbReference type="EMBL" id="RYC10267.1"/>
    </source>
</evidence>
<sequence>MVKLVVAGLWVCIVTLGAVFFSVRLATAPVVAPEADAKAPTELVRGESITVPMISEGGVKGYFLGRISFMVNKEKLKGIKLPMSELMTDELFTLLVGNKMVDIADMQAFDLVAFREAIKGDINKRFGDDLVEEVLVEQLDYLSKEDVRATAEAPKSPVSPPVKIVEGVKVEDPASR</sequence>
<dbReference type="AlphaFoldDB" id="A0A4V1RPR4"/>
<protein>
    <recommendedName>
        <fullName evidence="3">Flagellar basal body-associated FliL family protein</fullName>
    </recommendedName>
</protein>
<name>A0A4V1RPR4_9HYPH</name>
<organism evidence="1 2">
    <name type="scientific">Ciceribacter ferrooxidans</name>
    <dbReference type="NCBI Taxonomy" id="2509717"/>
    <lineage>
        <taxon>Bacteria</taxon>
        <taxon>Pseudomonadati</taxon>
        <taxon>Pseudomonadota</taxon>
        <taxon>Alphaproteobacteria</taxon>
        <taxon>Hyphomicrobiales</taxon>
        <taxon>Rhizobiaceae</taxon>
        <taxon>Ciceribacter</taxon>
    </lineage>
</organism>
<dbReference type="Proteomes" id="UP000291088">
    <property type="component" value="Unassembled WGS sequence"/>
</dbReference>